<dbReference type="AlphaFoldDB" id="A0A133UZT7"/>
<dbReference type="InterPro" id="IPR027417">
    <property type="entry name" value="P-loop_NTPase"/>
</dbReference>
<name>A0A133UZT7_9EURY</name>
<keyword evidence="7" id="KW-1185">Reference proteome</keyword>
<accession>A0A133UZT7</accession>
<dbReference type="Gene3D" id="3.40.50.300">
    <property type="entry name" value="P-loop containing nucleotide triphosphate hydrolases"/>
    <property type="match status" value="1"/>
</dbReference>
<evidence type="ECO:0000256" key="3">
    <source>
        <dbReference type="ARBA" id="ARBA00023004"/>
    </source>
</evidence>
<dbReference type="PANTHER" id="PTHR40072">
    <property type="entry name" value="MOLYBDOPTERIN-GUANINE DINUCLEOTIDE BIOSYNTHESIS ADAPTER PROTEIN-RELATED"/>
    <property type="match status" value="1"/>
</dbReference>
<dbReference type="InterPro" id="IPR007202">
    <property type="entry name" value="4Fe-4S_dom"/>
</dbReference>
<evidence type="ECO:0000313" key="7">
    <source>
        <dbReference type="Proteomes" id="UP000070520"/>
    </source>
</evidence>
<dbReference type="NCBIfam" id="TIGR00176">
    <property type="entry name" value="mobB"/>
    <property type="match status" value="1"/>
</dbReference>
<dbReference type="GO" id="GO:0046872">
    <property type="term" value="F:metal ion binding"/>
    <property type="evidence" value="ECO:0007669"/>
    <property type="project" value="UniProtKB-KW"/>
</dbReference>
<gene>
    <name evidence="6" type="ORF">AKJ42_02650</name>
</gene>
<keyword evidence="2" id="KW-0479">Metal-binding</keyword>
<evidence type="ECO:0000256" key="1">
    <source>
        <dbReference type="ARBA" id="ARBA00022485"/>
    </source>
</evidence>
<comment type="caution">
    <text evidence="6">The sequence shown here is derived from an EMBL/GenBank/DDBJ whole genome shotgun (WGS) entry which is preliminary data.</text>
</comment>
<evidence type="ECO:0000259" key="5">
    <source>
        <dbReference type="PROSITE" id="PS51656"/>
    </source>
</evidence>
<keyword evidence="1" id="KW-0004">4Fe-4S</keyword>
<keyword evidence="4" id="KW-0411">Iron-sulfur</keyword>
<proteinExistence type="predicted"/>
<keyword evidence="3" id="KW-0408">Iron</keyword>
<dbReference type="PANTHER" id="PTHR40072:SF1">
    <property type="entry name" value="MOLYBDOPTERIN-GUANINE DINUCLEOTIDE BIOSYNTHESIS ADAPTER PROTEIN"/>
    <property type="match status" value="1"/>
</dbReference>
<dbReference type="InterPro" id="IPR052539">
    <property type="entry name" value="MGD_biosynthesis_adapter"/>
</dbReference>
<dbReference type="EMBL" id="LHXW01000028">
    <property type="protein sequence ID" value="KXA99708.1"/>
    <property type="molecule type" value="Genomic_DNA"/>
</dbReference>
<dbReference type="GO" id="GO:0005525">
    <property type="term" value="F:GTP binding"/>
    <property type="evidence" value="ECO:0007669"/>
    <property type="project" value="InterPro"/>
</dbReference>
<dbReference type="Pfam" id="PF04060">
    <property type="entry name" value="FeS"/>
    <property type="match status" value="1"/>
</dbReference>
<dbReference type="GO" id="GO:0051539">
    <property type="term" value="F:4 iron, 4 sulfur cluster binding"/>
    <property type="evidence" value="ECO:0007669"/>
    <property type="project" value="UniProtKB-KW"/>
</dbReference>
<dbReference type="Gene3D" id="1.10.15.40">
    <property type="entry name" value="Electron transport complex subunit B, putative Fe-S cluster"/>
    <property type="match status" value="1"/>
</dbReference>
<dbReference type="PROSITE" id="PS51656">
    <property type="entry name" value="4FE4S"/>
    <property type="match status" value="1"/>
</dbReference>
<dbReference type="Proteomes" id="UP000070520">
    <property type="component" value="Unassembled WGS sequence"/>
</dbReference>
<organism evidence="6 7">
    <name type="scientific">candidate division MSBL1 archaeon SCGC-AAA261C02</name>
    <dbReference type="NCBI Taxonomy" id="1698272"/>
    <lineage>
        <taxon>Archaea</taxon>
        <taxon>Methanobacteriati</taxon>
        <taxon>Methanobacteriota</taxon>
        <taxon>candidate division MSBL1</taxon>
    </lineage>
</organism>
<dbReference type="SUPFAM" id="SSF52540">
    <property type="entry name" value="P-loop containing nucleoside triphosphate hydrolases"/>
    <property type="match status" value="1"/>
</dbReference>
<dbReference type="InterPro" id="IPR004435">
    <property type="entry name" value="MobB_dom"/>
</dbReference>
<evidence type="ECO:0000256" key="4">
    <source>
        <dbReference type="ARBA" id="ARBA00023014"/>
    </source>
</evidence>
<evidence type="ECO:0000313" key="6">
    <source>
        <dbReference type="EMBL" id="KXA99708.1"/>
    </source>
</evidence>
<sequence length="244" mass="26645">MLRPIIIGGYRKSGKTQLIKKLVKELSNRGYRVGTIKHVPQEGFTLDQPESDTWRHAQAGADPVISISPEEVATLEKRKASLEEVLLSLHDLDFVVIEGFRKSENIAKIITARSEGEAKELNDEFTIGFIGHGVENKPVLDQEDVDSLADLIEQKSIPPVGGLDCGECGYDNCREFALAAINGEASKDGCTPLQGPVILRVDGERIPIKSFVKDVIGKAVSGIVSSLKGAEGRKIEIEVEKDER</sequence>
<feature type="domain" description="4Fe-4S" evidence="5">
    <location>
        <begin position="144"/>
        <end position="207"/>
    </location>
</feature>
<protein>
    <recommendedName>
        <fullName evidence="5">4Fe-4S domain-containing protein</fullName>
    </recommendedName>
</protein>
<dbReference type="Pfam" id="PF03205">
    <property type="entry name" value="MobB"/>
    <property type="match status" value="1"/>
</dbReference>
<evidence type="ECO:0000256" key="2">
    <source>
        <dbReference type="ARBA" id="ARBA00022723"/>
    </source>
</evidence>
<dbReference type="GO" id="GO:0006777">
    <property type="term" value="P:Mo-molybdopterin cofactor biosynthetic process"/>
    <property type="evidence" value="ECO:0007669"/>
    <property type="project" value="InterPro"/>
</dbReference>
<reference evidence="6 7" key="1">
    <citation type="journal article" date="2016" name="Sci. Rep.">
        <title>Metabolic traits of an uncultured archaeal lineage -MSBL1- from brine pools of the Red Sea.</title>
        <authorList>
            <person name="Mwirichia R."/>
            <person name="Alam I."/>
            <person name="Rashid M."/>
            <person name="Vinu M."/>
            <person name="Ba-Alawi W."/>
            <person name="Anthony Kamau A."/>
            <person name="Kamanda Ngugi D."/>
            <person name="Goker M."/>
            <person name="Klenk H.P."/>
            <person name="Bajic V."/>
            <person name="Stingl U."/>
        </authorList>
    </citation>
    <scope>NUCLEOTIDE SEQUENCE [LARGE SCALE GENOMIC DNA]</scope>
    <source>
        <strain evidence="6">SCGC-AAA261C02</strain>
    </source>
</reference>